<dbReference type="STRING" id="246404.A0A507FC33"/>
<dbReference type="GO" id="GO:0031119">
    <property type="term" value="P:tRNA pseudouridine synthesis"/>
    <property type="evidence" value="ECO:0007669"/>
    <property type="project" value="InterPro"/>
</dbReference>
<evidence type="ECO:0000313" key="10">
    <source>
        <dbReference type="Proteomes" id="UP000320333"/>
    </source>
</evidence>
<evidence type="ECO:0000259" key="8">
    <source>
        <dbReference type="Pfam" id="PF01416"/>
    </source>
</evidence>
<feature type="active site" description="Nucleophile" evidence="5">
    <location>
        <position position="119"/>
    </location>
</feature>
<evidence type="ECO:0000256" key="4">
    <source>
        <dbReference type="ARBA" id="ARBA00036943"/>
    </source>
</evidence>
<feature type="compositionally biased region" description="Basic and acidic residues" evidence="7">
    <location>
        <begin position="22"/>
        <end position="53"/>
    </location>
</feature>
<dbReference type="InterPro" id="IPR020095">
    <property type="entry name" value="PsdUridine_synth_TruA_C"/>
</dbReference>
<dbReference type="InterPro" id="IPR001406">
    <property type="entry name" value="PsdUridine_synth_TruA"/>
</dbReference>
<proteinExistence type="inferred from homology"/>
<feature type="region of interest" description="Disordered" evidence="7">
    <location>
        <begin position="426"/>
        <end position="451"/>
    </location>
</feature>
<dbReference type="Proteomes" id="UP000320333">
    <property type="component" value="Unassembled WGS sequence"/>
</dbReference>
<dbReference type="InterPro" id="IPR020103">
    <property type="entry name" value="PsdUridine_synth_cat_dom_sf"/>
</dbReference>
<sequence length="451" mass="50917">MDAVKRDRAEADEQEQPPTKTLKVEETGAAKEEDSKQPNPDADAKAQDDESKQSKHSHPKQRFAVLFGYCGTGYKGSQINPPHDTIESEFMKAAVKAGSVSEDNIDPKKVGLNRCARTDKGVHAAGNVVSLKMRAIPNLVEALNAHLPPQIRVYDCLRVTGSFNAKNHCGGRQYEYFMPTYILKKSSHTLYPHSNLPEDSNEAAQPLTEGCELGGSYVVVDSPETHEELRKFRVGQDELAHLREILKTYEGTHNFHNFTVHCKFKDRHAGRYITSVTACEPFVRPDGTEWISLRVNGQSFMLHQIRKMVGFAVMLVRTGTPANLVARVYKDEKINIPKAPALGLLLRKPLFDSYNKTHKEKHADRPEIDFEPYQHLIGPLVEEWINKDMYKEEIEKHVYKGWLDGIDMRNLDYAWWLTKDGSIRTDLKPAGGVKADEDGDEAGSKKTFDDE</sequence>
<gene>
    <name evidence="9" type="ORF">CcCBS67573_g04886</name>
</gene>
<reference evidence="9 10" key="1">
    <citation type="journal article" date="2019" name="Sci. Rep.">
        <title>Comparative genomics of chytrid fungi reveal insights into the obligate biotrophic and pathogenic lifestyle of Synchytrium endobioticum.</title>
        <authorList>
            <person name="van de Vossenberg B.T.L.H."/>
            <person name="Warris S."/>
            <person name="Nguyen H.D.T."/>
            <person name="van Gent-Pelzer M.P.E."/>
            <person name="Joly D.L."/>
            <person name="van de Geest H.C."/>
            <person name="Bonants P.J.M."/>
            <person name="Smith D.S."/>
            <person name="Levesque C.A."/>
            <person name="van der Lee T.A.J."/>
        </authorList>
    </citation>
    <scope>NUCLEOTIDE SEQUENCE [LARGE SCALE GENOMIC DNA]</scope>
    <source>
        <strain evidence="9 10">CBS 675.73</strain>
    </source>
</reference>
<dbReference type="FunFam" id="3.30.70.580:FF:000002">
    <property type="entry name" value="tRNA pseudouridine synthase"/>
    <property type="match status" value="1"/>
</dbReference>
<feature type="compositionally biased region" description="Basic and acidic residues" evidence="7">
    <location>
        <begin position="1"/>
        <end position="11"/>
    </location>
</feature>
<evidence type="ECO:0000256" key="1">
    <source>
        <dbReference type="ARBA" id="ARBA00009375"/>
    </source>
</evidence>
<organism evidence="9 10">
    <name type="scientific">Chytriomyces confervae</name>
    <dbReference type="NCBI Taxonomy" id="246404"/>
    <lineage>
        <taxon>Eukaryota</taxon>
        <taxon>Fungi</taxon>
        <taxon>Fungi incertae sedis</taxon>
        <taxon>Chytridiomycota</taxon>
        <taxon>Chytridiomycota incertae sedis</taxon>
        <taxon>Chytridiomycetes</taxon>
        <taxon>Chytridiales</taxon>
        <taxon>Chytriomycetaceae</taxon>
        <taxon>Chytriomyces</taxon>
    </lineage>
</organism>
<keyword evidence="2" id="KW-0819">tRNA processing</keyword>
<dbReference type="AlphaFoldDB" id="A0A507FC33"/>
<dbReference type="GO" id="GO:0009982">
    <property type="term" value="F:pseudouridine synthase activity"/>
    <property type="evidence" value="ECO:0007669"/>
    <property type="project" value="InterPro"/>
</dbReference>
<dbReference type="InterPro" id="IPR041708">
    <property type="entry name" value="PUS1/PUS2-like"/>
</dbReference>
<keyword evidence="3" id="KW-0413">Isomerase</keyword>
<name>A0A507FC33_9FUNG</name>
<dbReference type="Gene3D" id="3.30.70.580">
    <property type="entry name" value="Pseudouridine synthase I, catalytic domain, N-terminal subdomain"/>
    <property type="match status" value="1"/>
</dbReference>
<evidence type="ECO:0000256" key="2">
    <source>
        <dbReference type="ARBA" id="ARBA00022694"/>
    </source>
</evidence>
<dbReference type="GO" id="GO:0003723">
    <property type="term" value="F:RNA binding"/>
    <property type="evidence" value="ECO:0007669"/>
    <property type="project" value="InterPro"/>
</dbReference>
<accession>A0A507FC33</accession>
<dbReference type="OrthoDB" id="10256309at2759"/>
<dbReference type="GO" id="GO:0005634">
    <property type="term" value="C:nucleus"/>
    <property type="evidence" value="ECO:0007669"/>
    <property type="project" value="TreeGrafter"/>
</dbReference>
<evidence type="ECO:0000256" key="5">
    <source>
        <dbReference type="PIRSR" id="PIRSR641708-1"/>
    </source>
</evidence>
<comment type="caution">
    <text evidence="9">The sequence shown here is derived from an EMBL/GenBank/DDBJ whole genome shotgun (WGS) entry which is preliminary data.</text>
</comment>
<dbReference type="PANTHER" id="PTHR11142:SF4">
    <property type="entry name" value="PSEUDOURIDYLATE SYNTHASE 1 HOMOLOG"/>
    <property type="match status" value="1"/>
</dbReference>
<feature type="domain" description="Pseudouridine synthase I TruA alpha/beta" evidence="8">
    <location>
        <begin position="246"/>
        <end position="351"/>
    </location>
</feature>
<comment type="catalytic activity">
    <reaction evidence="4">
        <text>a uridine in tRNA = a pseudouridine in tRNA</text>
        <dbReference type="Rhea" id="RHEA:54572"/>
        <dbReference type="Rhea" id="RHEA-COMP:13339"/>
        <dbReference type="Rhea" id="RHEA-COMP:13934"/>
        <dbReference type="ChEBI" id="CHEBI:65314"/>
        <dbReference type="ChEBI" id="CHEBI:65315"/>
    </reaction>
</comment>
<dbReference type="GO" id="GO:1990481">
    <property type="term" value="P:mRNA pseudouridine synthesis"/>
    <property type="evidence" value="ECO:0007669"/>
    <property type="project" value="TreeGrafter"/>
</dbReference>
<dbReference type="NCBIfam" id="TIGR00071">
    <property type="entry name" value="hisT_truA"/>
    <property type="match status" value="1"/>
</dbReference>
<dbReference type="InterPro" id="IPR020097">
    <property type="entry name" value="PsdUridine_synth_TruA_a/b_dom"/>
</dbReference>
<feature type="region of interest" description="Disordered" evidence="7">
    <location>
        <begin position="1"/>
        <end position="59"/>
    </location>
</feature>
<evidence type="ECO:0000256" key="3">
    <source>
        <dbReference type="ARBA" id="ARBA00023235"/>
    </source>
</evidence>
<dbReference type="Gene3D" id="3.30.70.660">
    <property type="entry name" value="Pseudouridine synthase I, catalytic domain, C-terminal subdomain"/>
    <property type="match status" value="1"/>
</dbReference>
<dbReference type="SUPFAM" id="SSF55120">
    <property type="entry name" value="Pseudouridine synthase"/>
    <property type="match status" value="1"/>
</dbReference>
<evidence type="ECO:0000256" key="7">
    <source>
        <dbReference type="SAM" id="MobiDB-lite"/>
    </source>
</evidence>
<dbReference type="CDD" id="cd02568">
    <property type="entry name" value="PseudoU_synth_PUS1_PUS2"/>
    <property type="match status" value="1"/>
</dbReference>
<dbReference type="InterPro" id="IPR020094">
    <property type="entry name" value="TruA/RsuA/RluB/E/F_N"/>
</dbReference>
<dbReference type="EMBL" id="QEAP01000161">
    <property type="protein sequence ID" value="TPX73843.1"/>
    <property type="molecule type" value="Genomic_DNA"/>
</dbReference>
<dbReference type="PANTHER" id="PTHR11142">
    <property type="entry name" value="PSEUDOURIDYLATE SYNTHASE"/>
    <property type="match status" value="1"/>
</dbReference>
<comment type="similarity">
    <text evidence="1">Belongs to the tRNA pseudouridine synthase TruA family.</text>
</comment>
<evidence type="ECO:0000256" key="6">
    <source>
        <dbReference type="PIRSR" id="PIRSR641708-2"/>
    </source>
</evidence>
<dbReference type="Pfam" id="PF01416">
    <property type="entry name" value="PseudoU_synth_1"/>
    <property type="match status" value="1"/>
</dbReference>
<feature type="compositionally biased region" description="Basic and acidic residues" evidence="7">
    <location>
        <begin position="442"/>
        <end position="451"/>
    </location>
</feature>
<feature type="binding site" evidence="6">
    <location>
        <position position="174"/>
    </location>
    <ligand>
        <name>substrate</name>
    </ligand>
</feature>
<evidence type="ECO:0000313" key="9">
    <source>
        <dbReference type="EMBL" id="TPX73843.1"/>
    </source>
</evidence>
<protein>
    <recommendedName>
        <fullName evidence="8">Pseudouridine synthase I TruA alpha/beta domain-containing protein</fullName>
    </recommendedName>
</protein>
<keyword evidence="10" id="KW-1185">Reference proteome</keyword>